<comment type="caution">
    <text evidence="4">The sequence shown here is derived from an EMBL/GenBank/DDBJ whole genome shotgun (WGS) entry which is preliminary data.</text>
</comment>
<dbReference type="Proteomes" id="UP001279642">
    <property type="component" value="Unassembled WGS sequence"/>
</dbReference>
<evidence type="ECO:0000256" key="1">
    <source>
        <dbReference type="ARBA" id="ARBA00005254"/>
    </source>
</evidence>
<reference evidence="4 5" key="1">
    <citation type="journal article" date="2016" name="Antonie Van Leeuwenhoek">
        <title>Dongia soli sp. nov., isolated from soil from Dokdo, Korea.</title>
        <authorList>
            <person name="Kim D.U."/>
            <person name="Lee H."/>
            <person name="Kim H."/>
            <person name="Kim S.G."/>
            <person name="Ka J.O."/>
        </authorList>
    </citation>
    <scope>NUCLEOTIDE SEQUENCE [LARGE SCALE GENOMIC DNA]</scope>
    <source>
        <strain evidence="4 5">D78</strain>
    </source>
</reference>
<organism evidence="4 5">
    <name type="scientific">Dongia soli</name>
    <dbReference type="NCBI Taxonomy" id="600628"/>
    <lineage>
        <taxon>Bacteria</taxon>
        <taxon>Pseudomonadati</taxon>
        <taxon>Pseudomonadota</taxon>
        <taxon>Alphaproteobacteria</taxon>
        <taxon>Rhodospirillales</taxon>
        <taxon>Dongiaceae</taxon>
        <taxon>Dongia</taxon>
    </lineage>
</organism>
<protein>
    <submittedName>
        <fullName evidence="4">Enoyl-CoA hydratase-related protein</fullName>
    </submittedName>
</protein>
<dbReference type="InterPro" id="IPR018376">
    <property type="entry name" value="Enoyl-CoA_hyd/isom_CS"/>
</dbReference>
<dbReference type="CDD" id="cd06558">
    <property type="entry name" value="crotonase-like"/>
    <property type="match status" value="1"/>
</dbReference>
<dbReference type="PANTHER" id="PTHR11941">
    <property type="entry name" value="ENOYL-COA HYDRATASE-RELATED"/>
    <property type="match status" value="1"/>
</dbReference>
<dbReference type="Gene3D" id="3.90.226.10">
    <property type="entry name" value="2-enoyl-CoA Hydratase, Chain A, domain 1"/>
    <property type="match status" value="1"/>
</dbReference>
<proteinExistence type="inferred from homology"/>
<name>A0ABU5EDS2_9PROT</name>
<evidence type="ECO:0000313" key="5">
    <source>
        <dbReference type="Proteomes" id="UP001279642"/>
    </source>
</evidence>
<keyword evidence="5" id="KW-1185">Reference proteome</keyword>
<dbReference type="InterPro" id="IPR014748">
    <property type="entry name" value="Enoyl-CoA_hydra_C"/>
</dbReference>
<evidence type="ECO:0000256" key="2">
    <source>
        <dbReference type="ARBA" id="ARBA00023239"/>
    </source>
</evidence>
<dbReference type="PROSITE" id="PS00166">
    <property type="entry name" value="ENOYL_COA_HYDRATASE"/>
    <property type="match status" value="1"/>
</dbReference>
<dbReference type="Gene3D" id="1.10.12.10">
    <property type="entry name" value="Lyase 2-enoyl-coa Hydratase, Chain A, domain 2"/>
    <property type="match status" value="1"/>
</dbReference>
<dbReference type="Pfam" id="PF00378">
    <property type="entry name" value="ECH_1"/>
    <property type="match status" value="1"/>
</dbReference>
<dbReference type="InterPro" id="IPR029045">
    <property type="entry name" value="ClpP/crotonase-like_dom_sf"/>
</dbReference>
<sequence>MEDGLKIERRDAVLELTIDRPKANAIDNRLSRALGDAFIAYRDDPSLRCCIIGAAGEKFFSAGWDLKAAAASGPDGESYGPGGFAGLTELFDLDKPVIAAVNGLAAGGGFELALSADLIIAAEHATFFLPEAQIGLIPDAGGVFRLPRRIPQAIAMEVLFAGRRLTAAEALQFGLVNRVVALSEVWNAAREMAARILETAPLSAMAIKQAHRLTRHLDLPAAYQALRGGKVPAYDKVRQSNDYYEGAKAFAEKRQPVWKGA</sequence>
<dbReference type="SUPFAM" id="SSF52096">
    <property type="entry name" value="ClpP/crotonase"/>
    <property type="match status" value="1"/>
</dbReference>
<evidence type="ECO:0000256" key="3">
    <source>
        <dbReference type="RuleBase" id="RU003707"/>
    </source>
</evidence>
<evidence type="ECO:0000313" key="4">
    <source>
        <dbReference type="EMBL" id="MDY0884016.1"/>
    </source>
</evidence>
<accession>A0ABU5EDS2</accession>
<keyword evidence="2" id="KW-0456">Lyase</keyword>
<gene>
    <name evidence="4" type="ORF">SMD27_14285</name>
</gene>
<comment type="similarity">
    <text evidence="1 3">Belongs to the enoyl-CoA hydratase/isomerase family.</text>
</comment>
<dbReference type="PANTHER" id="PTHR11941:SF54">
    <property type="entry name" value="ENOYL-COA HYDRATASE, MITOCHONDRIAL"/>
    <property type="match status" value="1"/>
</dbReference>
<dbReference type="InterPro" id="IPR001753">
    <property type="entry name" value="Enoyl-CoA_hydra/iso"/>
</dbReference>
<dbReference type="RefSeq" id="WP_320509076.1">
    <property type="nucleotide sequence ID" value="NZ_JAXCLW010000003.1"/>
</dbReference>
<dbReference type="EMBL" id="JAXCLW010000003">
    <property type="protein sequence ID" value="MDY0884016.1"/>
    <property type="molecule type" value="Genomic_DNA"/>
</dbReference>